<reference evidence="2 3" key="1">
    <citation type="submission" date="2014-02" db="EMBL/GenBank/DDBJ databases">
        <authorList>
            <person name="Sibley D."/>
            <person name="Venepally P."/>
            <person name="Karamycheva S."/>
            <person name="Hadjithomas M."/>
            <person name="Khan A."/>
            <person name="Brunk B."/>
            <person name="Roos D."/>
            <person name="Caler E."/>
            <person name="Lorenzi H."/>
        </authorList>
    </citation>
    <scope>NUCLEOTIDE SEQUENCE [LARGE SCALE GENOMIC DNA]</scope>
    <source>
        <strain evidence="2 3">GAB2-2007-GAL-DOM2</strain>
    </source>
</reference>
<sequence length="167" mass="19246">MQPLQAVAASSRLTKIPFFGLSAPRLGGNHIYLGRFHDFNNWEYLPHPKLQKSGAIKPIGSQQFNPAGKVLRGSGLHGPENGEFFRLMLWNRLRQKGMRREVPTIEQLREYNRMDVSLVYFCWGLILFLYPMALYARSYATEHGHFPFAPARTDGSRGHGPLWWFIE</sequence>
<organism evidence="2 3">
    <name type="scientific">Toxoplasma gondii GAB2-2007-GAL-DOM2</name>
    <dbReference type="NCBI Taxonomy" id="1130820"/>
    <lineage>
        <taxon>Eukaryota</taxon>
        <taxon>Sar</taxon>
        <taxon>Alveolata</taxon>
        <taxon>Apicomplexa</taxon>
        <taxon>Conoidasida</taxon>
        <taxon>Coccidia</taxon>
        <taxon>Eucoccidiorida</taxon>
        <taxon>Eimeriorina</taxon>
        <taxon>Sarcocystidae</taxon>
        <taxon>Toxoplasma</taxon>
    </lineage>
</organism>
<keyword evidence="1" id="KW-0472">Membrane</keyword>
<dbReference type="Proteomes" id="UP000028837">
    <property type="component" value="Unassembled WGS sequence"/>
</dbReference>
<evidence type="ECO:0000313" key="2">
    <source>
        <dbReference type="EMBL" id="KFG46720.1"/>
    </source>
</evidence>
<keyword evidence="1" id="KW-1133">Transmembrane helix</keyword>
<accession>A0A086KQQ2</accession>
<dbReference type="EMBL" id="AHZU02000253">
    <property type="protein sequence ID" value="KFG46720.1"/>
    <property type="molecule type" value="Genomic_DNA"/>
</dbReference>
<name>A0A086KQQ2_TOXGO</name>
<gene>
    <name evidence="2" type="ORF">TGDOM2_247770</name>
</gene>
<protein>
    <submittedName>
        <fullName evidence="2">Putative transmembrane protein</fullName>
    </submittedName>
</protein>
<comment type="caution">
    <text evidence="2">The sequence shown here is derived from an EMBL/GenBank/DDBJ whole genome shotgun (WGS) entry which is preliminary data.</text>
</comment>
<dbReference type="VEuPathDB" id="ToxoDB:TGDOM2_247770"/>
<evidence type="ECO:0000256" key="1">
    <source>
        <dbReference type="SAM" id="Phobius"/>
    </source>
</evidence>
<dbReference type="AlphaFoldDB" id="A0A086KQQ2"/>
<evidence type="ECO:0000313" key="3">
    <source>
        <dbReference type="Proteomes" id="UP000028837"/>
    </source>
</evidence>
<feature type="transmembrane region" description="Helical" evidence="1">
    <location>
        <begin position="118"/>
        <end position="136"/>
    </location>
</feature>
<keyword evidence="1 2" id="KW-0812">Transmembrane</keyword>
<proteinExistence type="predicted"/>
<dbReference type="OrthoDB" id="405860at2759"/>